<name>A0A834HLX1_RHOSS</name>
<dbReference type="OrthoDB" id="5835829at2759"/>
<dbReference type="Gene3D" id="3.40.50.2000">
    <property type="entry name" value="Glycogen Phosphorylase B"/>
    <property type="match status" value="4"/>
</dbReference>
<comment type="caution">
    <text evidence="5">The sequence shown here is derived from an EMBL/GenBank/DDBJ whole genome shotgun (WGS) entry which is preliminary data.</text>
</comment>
<dbReference type="FunFam" id="3.40.50.2000:FF:000129">
    <property type="entry name" value="Glycosyltransferase"/>
    <property type="match status" value="1"/>
</dbReference>
<dbReference type="GO" id="GO:0080044">
    <property type="term" value="F:quercetin 7-O-glucosyltransferase activity"/>
    <property type="evidence" value="ECO:0007669"/>
    <property type="project" value="TreeGrafter"/>
</dbReference>
<dbReference type="PANTHER" id="PTHR11926">
    <property type="entry name" value="GLUCOSYL/GLUCURONOSYL TRANSFERASES"/>
    <property type="match status" value="1"/>
</dbReference>
<gene>
    <name evidence="5" type="ORF">RHSIM_Rhsim01G0008100</name>
</gene>
<organism evidence="5 6">
    <name type="scientific">Rhododendron simsii</name>
    <name type="common">Sims's rhododendron</name>
    <dbReference type="NCBI Taxonomy" id="118357"/>
    <lineage>
        <taxon>Eukaryota</taxon>
        <taxon>Viridiplantae</taxon>
        <taxon>Streptophyta</taxon>
        <taxon>Embryophyta</taxon>
        <taxon>Tracheophyta</taxon>
        <taxon>Spermatophyta</taxon>
        <taxon>Magnoliopsida</taxon>
        <taxon>eudicotyledons</taxon>
        <taxon>Gunneridae</taxon>
        <taxon>Pentapetalae</taxon>
        <taxon>asterids</taxon>
        <taxon>Ericales</taxon>
        <taxon>Ericaceae</taxon>
        <taxon>Ericoideae</taxon>
        <taxon>Rhodoreae</taxon>
        <taxon>Rhododendron</taxon>
    </lineage>
</organism>
<evidence type="ECO:0000313" key="6">
    <source>
        <dbReference type="Proteomes" id="UP000626092"/>
    </source>
</evidence>
<sequence length="512" mass="56140">MQVPIEGHVAVLAFPFGTHATPLLTLVRRLSATAPNLKFSFINTSKSNQKVFSKIKPDDYQNIKPYNVDDGVPEGHVFSGNPLEAVELFLRAMPENFKNGLEGAVVDTGAKITCLLTDAFFWFGADMAAEMGVPWVAFWTAAPCSISLHMYTDVVRSTLKGKEENGDETLNFIPGMSAIRAKDLPAGIVHGKLEAPFNIMVHKMGQTLPRATALAINSFEEIDPTITNDLKSKQKMVLNIGPFDLAWPPKSFSDESGCIPWLDSHEKASMAYLSFGSLLTPPPNELIALAEALETQRVPFLWSFRDSSKLQLLEGFLERTSTLGKVMLEVKILIHPFFWSFGNIKFYFLVHDLNSRLVEEVWKIGVSVEGGNFTKSATTKALELVFSSGKGGEMRENIGNLKQKAKIAVGSDGSSIKNFTSLVKVVAGCENAYLQCSLRAIENASKQSRCGSSECQPQRGMSSTALRLGLKDGRTEEERKKEKVPSIRTPLSLRATTAAVALEPLLDMAADN</sequence>
<keyword evidence="4" id="KW-0284">Flavonoid biosynthesis</keyword>
<dbReference type="SUPFAM" id="SSF53756">
    <property type="entry name" value="UDP-Glycosyltransferase/glycogen phosphorylase"/>
    <property type="match status" value="1"/>
</dbReference>
<dbReference type="Proteomes" id="UP000626092">
    <property type="component" value="Unassembled WGS sequence"/>
</dbReference>
<dbReference type="GO" id="GO:0080043">
    <property type="term" value="F:quercetin 3-O-glucosyltransferase activity"/>
    <property type="evidence" value="ECO:0007669"/>
    <property type="project" value="TreeGrafter"/>
</dbReference>
<accession>A0A834HLX1</accession>
<keyword evidence="6" id="KW-1185">Reference proteome</keyword>
<dbReference type="InterPro" id="IPR002213">
    <property type="entry name" value="UDP_glucos_trans"/>
</dbReference>
<dbReference type="Pfam" id="PF00201">
    <property type="entry name" value="UDPGT"/>
    <property type="match status" value="1"/>
</dbReference>
<dbReference type="CDD" id="cd03784">
    <property type="entry name" value="GT1_Gtf-like"/>
    <property type="match status" value="1"/>
</dbReference>
<reference evidence="5" key="1">
    <citation type="submission" date="2019-11" db="EMBL/GenBank/DDBJ databases">
        <authorList>
            <person name="Liu Y."/>
            <person name="Hou J."/>
            <person name="Li T.-Q."/>
            <person name="Guan C.-H."/>
            <person name="Wu X."/>
            <person name="Wu H.-Z."/>
            <person name="Ling F."/>
            <person name="Zhang R."/>
            <person name="Shi X.-G."/>
            <person name="Ren J.-P."/>
            <person name="Chen E.-F."/>
            <person name="Sun J.-M."/>
        </authorList>
    </citation>
    <scope>NUCLEOTIDE SEQUENCE</scope>
    <source>
        <strain evidence="5">Adult_tree_wgs_1</strain>
        <tissue evidence="5">Leaves</tissue>
    </source>
</reference>
<dbReference type="EMBL" id="WJXA01000001">
    <property type="protein sequence ID" value="KAF7153309.1"/>
    <property type="molecule type" value="Genomic_DNA"/>
</dbReference>
<evidence type="ECO:0000256" key="2">
    <source>
        <dbReference type="ARBA" id="ARBA00022676"/>
    </source>
</evidence>
<evidence type="ECO:0000256" key="4">
    <source>
        <dbReference type="ARBA" id="ARBA00023241"/>
    </source>
</evidence>
<dbReference type="AlphaFoldDB" id="A0A834HLX1"/>
<comment type="similarity">
    <text evidence="1">Belongs to the UDP-glycosyltransferase family.</text>
</comment>
<evidence type="ECO:0000313" key="5">
    <source>
        <dbReference type="EMBL" id="KAF7153309.1"/>
    </source>
</evidence>
<protein>
    <submittedName>
        <fullName evidence="5">Uncharacterized protein</fullName>
    </submittedName>
</protein>
<dbReference type="GO" id="GO:0009813">
    <property type="term" value="P:flavonoid biosynthetic process"/>
    <property type="evidence" value="ECO:0007669"/>
    <property type="project" value="UniProtKB-KW"/>
</dbReference>
<evidence type="ECO:0000256" key="1">
    <source>
        <dbReference type="ARBA" id="ARBA00009995"/>
    </source>
</evidence>
<keyword evidence="2" id="KW-0328">Glycosyltransferase</keyword>
<proteinExistence type="inferred from homology"/>
<evidence type="ECO:0000256" key="3">
    <source>
        <dbReference type="ARBA" id="ARBA00022679"/>
    </source>
</evidence>
<dbReference type="PANTHER" id="PTHR11926:SF1560">
    <property type="entry name" value="UDP-GLYCOSYLTRANSFERASE 74E1-RELATED"/>
    <property type="match status" value="1"/>
</dbReference>
<keyword evidence="3" id="KW-0808">Transferase</keyword>